<dbReference type="AlphaFoldDB" id="A0A4Q7YVQ8"/>
<name>A0A4Q7YVQ8_9BACT</name>
<proteinExistence type="predicted"/>
<dbReference type="GO" id="GO:0016020">
    <property type="term" value="C:membrane"/>
    <property type="evidence" value="ECO:0007669"/>
    <property type="project" value="TreeGrafter"/>
</dbReference>
<evidence type="ECO:0000259" key="1">
    <source>
        <dbReference type="Pfam" id="PF00561"/>
    </source>
</evidence>
<dbReference type="InterPro" id="IPR029058">
    <property type="entry name" value="AB_hydrolase_fold"/>
</dbReference>
<dbReference type="RefSeq" id="WP_130419622.1">
    <property type="nucleotide sequence ID" value="NZ_SHKW01000001.1"/>
</dbReference>
<feature type="domain" description="AB hydrolase-1" evidence="1">
    <location>
        <begin position="157"/>
        <end position="333"/>
    </location>
</feature>
<dbReference type="SUPFAM" id="SSF53474">
    <property type="entry name" value="alpha/beta-Hydrolases"/>
    <property type="match status" value="1"/>
</dbReference>
<dbReference type="InterPro" id="IPR050266">
    <property type="entry name" value="AB_hydrolase_sf"/>
</dbReference>
<sequence length="435" mass="47372">MKVRRLGLVWITAVILLVAAPLRAQEIVGKWQGTLSTERKLRVVLEIEKGNGGSLQGRGYSIDQSPTPVPVTTLSLIGSTLKFTIDGFHASYEGTLSPDGKTIAGNFTQEKTSPLTFERATPETAWKIDPSPHKAQFIPVEKDVKLEVLDWGGTGRPLVLLTGLGNDAHVFDQFALKLTSQYHVYGITRRGFGVSSAPSPETASYTADRLGEDVLAVIEALHLERPIVAGHSVAGEELSYIGSCHPEKVAGLIYLDAGYPYALYDQVNGSLLTDSKELQKQLGQLLPDKMPDDQKKFLEDLHSSLERVEKEVAQKQEDMKDVPPPPPMSAAAKAQIPKAAPAIIGGTERFTTISAPALVIFADPHDPGGMMKDNPKARAAFIAANNRDTERQAVAFERQVPSAHVVRIPNANHYIFRSNEADVLREMNAFIATLP</sequence>
<comment type="caution">
    <text evidence="2">The sequence shown here is derived from an EMBL/GenBank/DDBJ whole genome shotgun (WGS) entry which is preliminary data.</text>
</comment>
<gene>
    <name evidence="2" type="ORF">BDD14_3296</name>
</gene>
<dbReference type="OrthoDB" id="9780765at2"/>
<accession>A0A4Q7YVQ8</accession>
<dbReference type="Pfam" id="PF00561">
    <property type="entry name" value="Abhydrolase_1"/>
    <property type="match status" value="1"/>
</dbReference>
<dbReference type="Gene3D" id="3.40.50.1820">
    <property type="entry name" value="alpha/beta hydrolase"/>
    <property type="match status" value="1"/>
</dbReference>
<dbReference type="PANTHER" id="PTHR43798:SF33">
    <property type="entry name" value="HYDROLASE, PUTATIVE (AFU_ORTHOLOGUE AFUA_2G14860)-RELATED"/>
    <property type="match status" value="1"/>
</dbReference>
<keyword evidence="3" id="KW-1185">Reference proteome</keyword>
<dbReference type="Proteomes" id="UP000292958">
    <property type="component" value="Unassembled WGS sequence"/>
</dbReference>
<reference evidence="2 3" key="1">
    <citation type="submission" date="2019-02" db="EMBL/GenBank/DDBJ databases">
        <title>Genomic Encyclopedia of Archaeal and Bacterial Type Strains, Phase II (KMG-II): from individual species to whole genera.</title>
        <authorList>
            <person name="Goeker M."/>
        </authorList>
    </citation>
    <scope>NUCLEOTIDE SEQUENCE [LARGE SCALE GENOMIC DNA]</scope>
    <source>
        <strain evidence="2 3">DSM 18101</strain>
    </source>
</reference>
<dbReference type="PANTHER" id="PTHR43798">
    <property type="entry name" value="MONOACYLGLYCEROL LIPASE"/>
    <property type="match status" value="1"/>
</dbReference>
<evidence type="ECO:0000313" key="2">
    <source>
        <dbReference type="EMBL" id="RZU41760.1"/>
    </source>
</evidence>
<organism evidence="2 3">
    <name type="scientific">Edaphobacter modestus</name>
    <dbReference type="NCBI Taxonomy" id="388466"/>
    <lineage>
        <taxon>Bacteria</taxon>
        <taxon>Pseudomonadati</taxon>
        <taxon>Acidobacteriota</taxon>
        <taxon>Terriglobia</taxon>
        <taxon>Terriglobales</taxon>
        <taxon>Acidobacteriaceae</taxon>
        <taxon>Edaphobacter</taxon>
    </lineage>
</organism>
<dbReference type="EMBL" id="SHKW01000001">
    <property type="protein sequence ID" value="RZU41760.1"/>
    <property type="molecule type" value="Genomic_DNA"/>
</dbReference>
<protein>
    <submittedName>
        <fullName evidence="2">Pimeloyl-ACP methyl ester carboxylesterase</fullName>
    </submittedName>
</protein>
<evidence type="ECO:0000313" key="3">
    <source>
        <dbReference type="Proteomes" id="UP000292958"/>
    </source>
</evidence>
<dbReference type="InterPro" id="IPR000073">
    <property type="entry name" value="AB_hydrolase_1"/>
</dbReference>